<dbReference type="Pfam" id="PF03642">
    <property type="entry name" value="MAP"/>
    <property type="match status" value="1"/>
</dbReference>
<accession>A0A6B0D0W5</accession>
<comment type="caution">
    <text evidence="6">The sequence shown here is derived from an EMBL/GenBank/DDBJ whole genome shotgun (WGS) entry which is preliminary data.</text>
</comment>
<keyword evidence="1" id="KW-0732">Signal</keyword>
<feature type="domain" description="MAP" evidence="4">
    <location>
        <begin position="1"/>
        <end position="40"/>
    </location>
</feature>
<evidence type="ECO:0000313" key="7">
    <source>
        <dbReference type="Proteomes" id="UP000433366"/>
    </source>
</evidence>
<feature type="non-terminal residue" evidence="6">
    <location>
        <position position="1"/>
    </location>
</feature>
<evidence type="ECO:0000313" key="5">
    <source>
        <dbReference type="EMBL" id="MVI57528.1"/>
    </source>
</evidence>
<evidence type="ECO:0000256" key="1">
    <source>
        <dbReference type="ARBA" id="ARBA00022729"/>
    </source>
</evidence>
<reference evidence="7 8" key="1">
    <citation type="submission" date="2019-11" db="EMBL/GenBank/DDBJ databases">
        <title>Implementation of targeted gown and glove precautions to prevent Staphylococcus aureus acquisition in community-based nursing homes.</title>
        <authorList>
            <person name="Stine O.C."/>
        </authorList>
    </citation>
    <scope>NUCLEOTIDE SEQUENCE [LARGE SCALE GENOMIC DNA]</scope>
    <source>
        <strain evidence="6 8">S_2023.LVRQ.AN</strain>
        <strain evidence="5 7">S_4031.LGMP.AI</strain>
    </source>
</reference>
<dbReference type="PROSITE" id="PS51223">
    <property type="entry name" value="MAP"/>
    <property type="match status" value="1"/>
</dbReference>
<sequence length="40" mass="4455">ATYTLTLNDGNKKVVNLKKNDDAKNLIDPSTIKQIQIVVK</sequence>
<dbReference type="AlphaFoldDB" id="A0A6B0D0W5"/>
<evidence type="ECO:0000313" key="8">
    <source>
        <dbReference type="Proteomes" id="UP000434412"/>
    </source>
</evidence>
<dbReference type="Gene3D" id="3.10.20.120">
    <property type="match status" value="1"/>
</dbReference>
<protein>
    <submittedName>
        <fullName evidence="6">MAP domain-containing protein</fullName>
    </submittedName>
</protein>
<evidence type="ECO:0000313" key="6">
    <source>
        <dbReference type="EMBL" id="MVL47037.1"/>
    </source>
</evidence>
<dbReference type="EMBL" id="WPVZ01000912">
    <property type="protein sequence ID" value="MVL47037.1"/>
    <property type="molecule type" value="Genomic_DNA"/>
</dbReference>
<name>A0A6B0D0W5_STAAU</name>
<dbReference type="Proteomes" id="UP000433366">
    <property type="component" value="Unassembled WGS sequence"/>
</dbReference>
<evidence type="ECO:0000256" key="2">
    <source>
        <dbReference type="ARBA" id="ARBA00022737"/>
    </source>
</evidence>
<gene>
    <name evidence="5" type="ORF">GO793_16940</name>
    <name evidence="6" type="ORF">GO941_16510</name>
</gene>
<dbReference type="EMBL" id="WPRH01000947">
    <property type="protein sequence ID" value="MVI57528.1"/>
    <property type="molecule type" value="Genomic_DNA"/>
</dbReference>
<evidence type="ECO:0000259" key="4">
    <source>
        <dbReference type="PROSITE" id="PS51223"/>
    </source>
</evidence>
<proteinExistence type="predicted"/>
<dbReference type="Proteomes" id="UP000434412">
    <property type="component" value="Unassembled WGS sequence"/>
</dbReference>
<dbReference type="InterPro" id="IPR005298">
    <property type="entry name" value="MAP_dom"/>
</dbReference>
<evidence type="ECO:0000256" key="3">
    <source>
        <dbReference type="PROSITE-ProRule" id="PRU00567"/>
    </source>
</evidence>
<feature type="repeat" description="MAP" evidence="3">
    <location>
        <begin position="1"/>
        <end position="40"/>
    </location>
</feature>
<keyword evidence="2" id="KW-0677">Repeat</keyword>
<organism evidence="6 8">
    <name type="scientific">Staphylococcus aureus</name>
    <dbReference type="NCBI Taxonomy" id="1280"/>
    <lineage>
        <taxon>Bacteria</taxon>
        <taxon>Bacillati</taxon>
        <taxon>Bacillota</taxon>
        <taxon>Bacilli</taxon>
        <taxon>Bacillales</taxon>
        <taxon>Staphylococcaceae</taxon>
        <taxon>Staphylococcus</taxon>
    </lineage>
</organism>